<feature type="non-terminal residue" evidence="1">
    <location>
        <position position="106"/>
    </location>
</feature>
<dbReference type="EMBL" id="BARS01058321">
    <property type="protein sequence ID" value="GAG47427.1"/>
    <property type="molecule type" value="Genomic_DNA"/>
</dbReference>
<protein>
    <submittedName>
        <fullName evidence="1">Uncharacterized protein</fullName>
    </submittedName>
</protein>
<dbReference type="AlphaFoldDB" id="X0YK19"/>
<sequence>PQILRMLGLISNTKMFHHKPFSREYNWEKYGLGELVTICSKVIKNDDSPTSENIKAIYNQMDILTAKKISSICEDLYGSYIKDKVTVAMPKPKRNYRLERANMFLE</sequence>
<feature type="non-terminal residue" evidence="1">
    <location>
        <position position="1"/>
    </location>
</feature>
<name>X0YK19_9ZZZZ</name>
<comment type="caution">
    <text evidence="1">The sequence shown here is derived from an EMBL/GenBank/DDBJ whole genome shotgun (WGS) entry which is preliminary data.</text>
</comment>
<proteinExistence type="predicted"/>
<accession>X0YK19</accession>
<reference evidence="1" key="1">
    <citation type="journal article" date="2014" name="Front. Microbiol.">
        <title>High frequency of phylogenetically diverse reductive dehalogenase-homologous genes in deep subseafloor sedimentary metagenomes.</title>
        <authorList>
            <person name="Kawai M."/>
            <person name="Futagami T."/>
            <person name="Toyoda A."/>
            <person name="Takaki Y."/>
            <person name="Nishi S."/>
            <person name="Hori S."/>
            <person name="Arai W."/>
            <person name="Tsubouchi T."/>
            <person name="Morono Y."/>
            <person name="Uchiyama I."/>
            <person name="Ito T."/>
            <person name="Fujiyama A."/>
            <person name="Inagaki F."/>
            <person name="Takami H."/>
        </authorList>
    </citation>
    <scope>NUCLEOTIDE SEQUENCE</scope>
    <source>
        <strain evidence="1">Expedition CK06-06</strain>
    </source>
</reference>
<organism evidence="1">
    <name type="scientific">marine sediment metagenome</name>
    <dbReference type="NCBI Taxonomy" id="412755"/>
    <lineage>
        <taxon>unclassified sequences</taxon>
        <taxon>metagenomes</taxon>
        <taxon>ecological metagenomes</taxon>
    </lineage>
</organism>
<evidence type="ECO:0000313" key="1">
    <source>
        <dbReference type="EMBL" id="GAG47427.1"/>
    </source>
</evidence>
<gene>
    <name evidence="1" type="ORF">S01H1_85109</name>
</gene>